<dbReference type="STRING" id="1093900.A0A507B3A0"/>
<name>A0A507B3A0_9PEZI</name>
<evidence type="ECO:0000259" key="4">
    <source>
        <dbReference type="Pfam" id="PF13087"/>
    </source>
</evidence>
<dbReference type="InterPro" id="IPR057373">
    <property type="entry name" value="ZNFX1"/>
</dbReference>
<dbReference type="Pfam" id="PF25396">
    <property type="entry name" value="ZNFX1"/>
    <property type="match status" value="1"/>
</dbReference>
<feature type="compositionally biased region" description="Acidic residues" evidence="2">
    <location>
        <begin position="1553"/>
        <end position="1565"/>
    </location>
</feature>
<dbReference type="RefSeq" id="XP_030993099.1">
    <property type="nucleotide sequence ID" value="XM_031134903.1"/>
</dbReference>
<comment type="caution">
    <text evidence="6">The sequence shown here is derived from an EMBL/GenBank/DDBJ whole genome shotgun (WGS) entry which is preliminary data.</text>
</comment>
<feature type="compositionally biased region" description="Basic and acidic residues" evidence="2">
    <location>
        <begin position="1488"/>
        <end position="1503"/>
    </location>
</feature>
<gene>
    <name evidence="6" type="ORF">E0L32_001206</name>
</gene>
<dbReference type="Pfam" id="PF13086">
    <property type="entry name" value="AAA_11"/>
    <property type="match status" value="2"/>
</dbReference>
<feature type="domain" description="DNA2/NAM7 helicase helicase" evidence="3">
    <location>
        <begin position="841"/>
        <end position="902"/>
    </location>
</feature>
<feature type="region of interest" description="Disordered" evidence="2">
    <location>
        <begin position="21"/>
        <end position="62"/>
    </location>
</feature>
<feature type="region of interest" description="Disordered" evidence="2">
    <location>
        <begin position="1366"/>
        <end position="1406"/>
    </location>
</feature>
<dbReference type="Gene3D" id="3.40.50.300">
    <property type="entry name" value="P-loop containing nucleotide triphosphate hydrolases"/>
    <property type="match status" value="3"/>
</dbReference>
<feature type="compositionally biased region" description="Polar residues" evidence="2">
    <location>
        <begin position="1475"/>
        <end position="1487"/>
    </location>
</feature>
<feature type="domain" description="DNA2/NAM7 helicase helicase" evidence="3">
    <location>
        <begin position="525"/>
        <end position="606"/>
    </location>
</feature>
<dbReference type="OrthoDB" id="409395at2759"/>
<feature type="compositionally biased region" description="Low complexity" evidence="2">
    <location>
        <begin position="1421"/>
        <end position="1445"/>
    </location>
</feature>
<dbReference type="SUPFAM" id="SSF52540">
    <property type="entry name" value="P-loop containing nucleoside triphosphate hydrolases"/>
    <property type="match status" value="1"/>
</dbReference>
<dbReference type="InterPro" id="IPR045055">
    <property type="entry name" value="DNA2/NAM7-like"/>
</dbReference>
<accession>A0A507B3A0</accession>
<dbReference type="InterPro" id="IPR047187">
    <property type="entry name" value="SF1_C_Upf1"/>
</dbReference>
<evidence type="ECO:0000256" key="2">
    <source>
        <dbReference type="SAM" id="MobiDB-lite"/>
    </source>
</evidence>
<dbReference type="GeneID" id="41968653"/>
<keyword evidence="1" id="KW-0347">Helicase</keyword>
<feature type="region of interest" description="Disordered" evidence="2">
    <location>
        <begin position="1232"/>
        <end position="1302"/>
    </location>
</feature>
<evidence type="ECO:0000259" key="3">
    <source>
        <dbReference type="Pfam" id="PF13086"/>
    </source>
</evidence>
<evidence type="ECO:0000259" key="5">
    <source>
        <dbReference type="Pfam" id="PF25396"/>
    </source>
</evidence>
<keyword evidence="7" id="KW-1185">Reference proteome</keyword>
<proteinExistence type="predicted"/>
<feature type="region of interest" description="Disordered" evidence="2">
    <location>
        <begin position="1524"/>
        <end position="1565"/>
    </location>
</feature>
<evidence type="ECO:0000313" key="7">
    <source>
        <dbReference type="Proteomes" id="UP000319257"/>
    </source>
</evidence>
<evidence type="ECO:0000313" key="6">
    <source>
        <dbReference type="EMBL" id="TPX11388.1"/>
    </source>
</evidence>
<protein>
    <submittedName>
        <fullName evidence="6">Uncharacterized protein</fullName>
    </submittedName>
</protein>
<dbReference type="Pfam" id="PF13087">
    <property type="entry name" value="AAA_12"/>
    <property type="match status" value="1"/>
</dbReference>
<dbReference type="Proteomes" id="UP000319257">
    <property type="component" value="Unassembled WGS sequence"/>
</dbReference>
<dbReference type="InterPro" id="IPR041677">
    <property type="entry name" value="DNA2/NAM7_AAA_11"/>
</dbReference>
<dbReference type="GO" id="GO:0031380">
    <property type="term" value="C:nuclear RNA-directed RNA polymerase complex"/>
    <property type="evidence" value="ECO:0007669"/>
    <property type="project" value="TreeGrafter"/>
</dbReference>
<keyword evidence="1" id="KW-0067">ATP-binding</keyword>
<dbReference type="InterPro" id="IPR041679">
    <property type="entry name" value="DNA2/NAM7-like_C"/>
</dbReference>
<feature type="domain" description="DNA2/NAM7 helicase-like C-terminal" evidence="4">
    <location>
        <begin position="916"/>
        <end position="1109"/>
    </location>
</feature>
<dbReference type="CDD" id="cd18808">
    <property type="entry name" value="SF1_C_Upf1"/>
    <property type="match status" value="1"/>
</dbReference>
<sequence length="1565" mass="172105">MHGPRSQLTLSCFALTTPPSVNQISPESAQARGPSYPAWLEPDRPTGEASLDSRASAEKDLPKAPDLSSGYYPRQTIIFCSSRALFAIAKNKRQGKPTSIVNRANHLQPLCITLSCLLRPDSGSTVDTIYSLTGQLALHFVLTIDCRQHYRSFNWSWPALARAHCLPLAIVIDNKTRLAGPLPLPLPSEAAVFPPLSLFPRAPAPLSAAVAIMSGDAAAAAAGPVYDNVRAMEAIASHVNFAPSSAEDGWGGLPDLPTPEEILTTDEDLAGLPINPIDEPWPSKKAYLESQYRILRCEGVQVLRDSVGSYKKDPSMSDNAQTCIYVDVYVKGYTMCRVGPVCRVSFSTRRACRKIQWMQSRRLTPGTVVAVTTAKDKFRSICKVATVTQRPFTGGLDQTPPEVDISWANIADAVFDPDEQLVMIEARGGYFEAVRHALVGLQHARQTHSILDKYIVDGVQGDYPAAYISRAPNLDLSCLIDHLPASVDTSRPDFNAAVELIKTKDAWRCKDIRVPPTAAQDVTSLDASQTEALSRIVSKELAIIQGPPGTGKTFTSVSALRVLLANRRPGDPPIIVAAQTNHALDQLLLQCQEAGANILRVGGRTESEAIAKRTAFELRKLGGYCPDKDFQLLENRRRDKVDKFVALSQAIFSDSQLLDPAALWRADVITEAQYKSLSNDEWTPIGDNANLGAFDLWLGEQKVPANRRVVSLQDFDEEEVENEGELEYEVDPDLDNLMDDKDEHDRLKGTWVSLQHIWTGKDSPSGARRNQARELLESCEDDDLYNIPPRFRGAVYQILRARFLAAISARFKDLLSDMVAICKDLRVNKWFKDVHLVVKHRINLVGCTTTGLTKYRGFLSALEPRTLLIEEAAETREANIASALYKSLQQLILVGDHQQLTPNCDVHWLAYAPYNLNVSMFERLVKVGVPFTMLNQQRRMRPELRHILNQFYPGLTDHPQVEKEANRPRVPGMGNQNCWWFDHRWPEESDADCSKFNLTEAEMIVNFVGYLVQNGVRIDLITILTFYNGQRKLLSKMLRKNGLVSSVTGQANVFTVDSYQGEENDIVLLSLVRSPKQAGNCQVGFLGNKNRGVVAISRARRGFYIFGNVQNVLGAGDQSYILWGLIFNGFAGQDAVKRKQGLPLVCENHGNQTWAREPDDFVGSAGGCTKRCHGKLPCGHDCKLACHPTPHSSLPCRQPCTQMLNCDHSCSNYCSEPCFCPCNRFQRSEAPALTTSKTPTDKTKALGNVVARNAPITPRTALPTRPSQPSRSAPHHIKQLPVPPPAAGKLSRPRSSQEQHSVEKWNIFVKNVSQHDAQMREERLAAAAPSQQRPLITYEGHESTDNSHVKLADMIVETFKQTGIEQGRRVGGPPKRTQRLDPTVLPLAPTTPTRSRPVLGATGAGHSMSAAAQAVSTTAHSTSLLPSGMASSSSTSPTRRAVARSNASGVTTARGRSGNNSSRADVVGRGRGAMATSTVNRQFFSNATRDHASGGERRRDARGQTEPGSAMAAYGFEAEILNMSTGRRQNAQTEPAAMTATLGGDAQERRDEDLNETEEESLIEF</sequence>
<feature type="compositionally biased region" description="Polar residues" evidence="2">
    <location>
        <begin position="1524"/>
        <end position="1533"/>
    </location>
</feature>
<reference evidence="6 7" key="1">
    <citation type="submission" date="2019-06" db="EMBL/GenBank/DDBJ databases">
        <title>Draft genome sequence of the filamentous fungus Phialemoniopsis curvata isolated from diesel fuel.</title>
        <authorList>
            <person name="Varaljay V.A."/>
            <person name="Lyon W.J."/>
            <person name="Crouch A.L."/>
            <person name="Drake C.E."/>
            <person name="Hollomon J.M."/>
            <person name="Nadeau L.J."/>
            <person name="Nunn H.S."/>
            <person name="Stevenson B.S."/>
            <person name="Bojanowski C.L."/>
            <person name="Crookes-Goodson W.J."/>
        </authorList>
    </citation>
    <scope>NUCLEOTIDE SEQUENCE [LARGE SCALE GENOMIC DNA]</scope>
    <source>
        <strain evidence="6 7">D216</strain>
    </source>
</reference>
<feature type="region of interest" description="Disordered" evidence="2">
    <location>
        <begin position="1419"/>
        <end position="1510"/>
    </location>
</feature>
<dbReference type="InterPro" id="IPR027417">
    <property type="entry name" value="P-loop_NTPase"/>
</dbReference>
<dbReference type="InParanoid" id="A0A507B3A0"/>
<keyword evidence="1" id="KW-0378">Hydrolase</keyword>
<keyword evidence="1" id="KW-0547">Nucleotide-binding</keyword>
<dbReference type="PANTHER" id="PTHR10887:SF341">
    <property type="entry name" value="NFX1-TYPE ZINC FINGER-CONTAINING PROTEIN 1"/>
    <property type="match status" value="1"/>
</dbReference>
<dbReference type="EMBL" id="SKBQ01000004">
    <property type="protein sequence ID" value="TPX11388.1"/>
    <property type="molecule type" value="Genomic_DNA"/>
</dbReference>
<dbReference type="GO" id="GO:0031048">
    <property type="term" value="P:regulatory ncRNA-mediated heterochromatin formation"/>
    <property type="evidence" value="ECO:0007669"/>
    <property type="project" value="TreeGrafter"/>
</dbReference>
<organism evidence="6 7">
    <name type="scientific">Thyridium curvatum</name>
    <dbReference type="NCBI Taxonomy" id="1093900"/>
    <lineage>
        <taxon>Eukaryota</taxon>
        <taxon>Fungi</taxon>
        <taxon>Dikarya</taxon>
        <taxon>Ascomycota</taxon>
        <taxon>Pezizomycotina</taxon>
        <taxon>Sordariomycetes</taxon>
        <taxon>Sordariomycetidae</taxon>
        <taxon>Thyridiales</taxon>
        <taxon>Thyridiaceae</taxon>
        <taxon>Thyridium</taxon>
    </lineage>
</organism>
<dbReference type="PANTHER" id="PTHR10887">
    <property type="entry name" value="DNA2/NAM7 HELICASE FAMILY"/>
    <property type="match status" value="1"/>
</dbReference>
<feature type="compositionally biased region" description="Low complexity" evidence="2">
    <location>
        <begin position="1380"/>
        <end position="1393"/>
    </location>
</feature>
<feature type="domain" description="ZNFX1" evidence="5">
    <location>
        <begin position="318"/>
        <end position="427"/>
    </location>
</feature>
<dbReference type="GO" id="GO:0004386">
    <property type="term" value="F:helicase activity"/>
    <property type="evidence" value="ECO:0007669"/>
    <property type="project" value="InterPro"/>
</dbReference>
<evidence type="ECO:0000256" key="1">
    <source>
        <dbReference type="ARBA" id="ARBA00022806"/>
    </source>
</evidence>